<dbReference type="GO" id="GO:0004523">
    <property type="term" value="F:RNA-DNA hybrid ribonuclease activity"/>
    <property type="evidence" value="ECO:0007669"/>
    <property type="project" value="InterPro"/>
</dbReference>
<dbReference type="PANTHER" id="PTHR46387">
    <property type="entry name" value="POLYNUCLEOTIDYL TRANSFERASE, RIBONUCLEASE H-LIKE SUPERFAMILY PROTEIN"/>
    <property type="match status" value="1"/>
</dbReference>
<comment type="caution">
    <text evidence="2">The sequence shown here is derived from an EMBL/GenBank/DDBJ whole genome shotgun (WGS) entry which is preliminary data.</text>
</comment>
<dbReference type="EMBL" id="BKCJ010003395">
    <property type="protein sequence ID" value="GEU54828.1"/>
    <property type="molecule type" value="Genomic_DNA"/>
</dbReference>
<dbReference type="GO" id="GO:0003964">
    <property type="term" value="F:RNA-directed DNA polymerase activity"/>
    <property type="evidence" value="ECO:0007669"/>
    <property type="project" value="UniProtKB-KW"/>
</dbReference>
<proteinExistence type="predicted"/>
<accession>A0A699GKI9</accession>
<feature type="domain" description="RNase H type-1" evidence="1">
    <location>
        <begin position="2"/>
        <end position="60"/>
    </location>
</feature>
<dbReference type="AlphaFoldDB" id="A0A699GKI9"/>
<dbReference type="PANTHER" id="PTHR46387:SF5">
    <property type="entry name" value="DNA POLYMERASE (REVERSE TRANSCRIPTASE), RIBONUCLEASE H, PUTATIVE-RELATED"/>
    <property type="match status" value="1"/>
</dbReference>
<protein>
    <submittedName>
        <fullName evidence="2">Reverse transcriptase domain-containing protein</fullName>
    </submittedName>
</protein>
<gene>
    <name evidence="2" type="ORF">Tci_026806</name>
</gene>
<reference evidence="2" key="1">
    <citation type="journal article" date="2019" name="Sci. Rep.">
        <title>Draft genome of Tanacetum cinerariifolium, the natural source of mosquito coil.</title>
        <authorList>
            <person name="Yamashiro T."/>
            <person name="Shiraishi A."/>
            <person name="Satake H."/>
            <person name="Nakayama K."/>
        </authorList>
    </citation>
    <scope>NUCLEOTIDE SEQUENCE</scope>
</reference>
<dbReference type="SUPFAM" id="SSF53098">
    <property type="entry name" value="Ribonuclease H-like"/>
    <property type="match status" value="1"/>
</dbReference>
<sequence>MQTNNEAKYEALITGLRIAEQMGIQNLQANVDSRLVANQVSRNENKKVDALSKITSTRFAHMTKHVLVEELNEKSINEAEVSAVVEEEGDTWMTPI</sequence>
<dbReference type="Gene3D" id="3.30.420.10">
    <property type="entry name" value="Ribonuclease H-like superfamily/Ribonuclease H"/>
    <property type="match status" value="1"/>
</dbReference>
<dbReference type="InterPro" id="IPR002156">
    <property type="entry name" value="RNaseH_domain"/>
</dbReference>
<name>A0A699GKI9_TANCI</name>
<dbReference type="InterPro" id="IPR012337">
    <property type="entry name" value="RNaseH-like_sf"/>
</dbReference>
<evidence type="ECO:0000259" key="1">
    <source>
        <dbReference type="Pfam" id="PF13456"/>
    </source>
</evidence>
<dbReference type="InterPro" id="IPR036397">
    <property type="entry name" value="RNaseH_sf"/>
</dbReference>
<dbReference type="GO" id="GO:0003676">
    <property type="term" value="F:nucleic acid binding"/>
    <property type="evidence" value="ECO:0007669"/>
    <property type="project" value="InterPro"/>
</dbReference>
<organism evidence="2">
    <name type="scientific">Tanacetum cinerariifolium</name>
    <name type="common">Dalmatian daisy</name>
    <name type="synonym">Chrysanthemum cinerariifolium</name>
    <dbReference type="NCBI Taxonomy" id="118510"/>
    <lineage>
        <taxon>Eukaryota</taxon>
        <taxon>Viridiplantae</taxon>
        <taxon>Streptophyta</taxon>
        <taxon>Embryophyta</taxon>
        <taxon>Tracheophyta</taxon>
        <taxon>Spermatophyta</taxon>
        <taxon>Magnoliopsida</taxon>
        <taxon>eudicotyledons</taxon>
        <taxon>Gunneridae</taxon>
        <taxon>Pentapetalae</taxon>
        <taxon>asterids</taxon>
        <taxon>campanulids</taxon>
        <taxon>Asterales</taxon>
        <taxon>Asteraceae</taxon>
        <taxon>Asteroideae</taxon>
        <taxon>Anthemideae</taxon>
        <taxon>Anthemidinae</taxon>
        <taxon>Tanacetum</taxon>
    </lineage>
</organism>
<keyword evidence="2" id="KW-0548">Nucleotidyltransferase</keyword>
<keyword evidence="2" id="KW-0808">Transferase</keyword>
<keyword evidence="2" id="KW-0695">RNA-directed DNA polymerase</keyword>
<dbReference type="Pfam" id="PF13456">
    <property type="entry name" value="RVT_3"/>
    <property type="match status" value="1"/>
</dbReference>
<evidence type="ECO:0000313" key="2">
    <source>
        <dbReference type="EMBL" id="GEU54828.1"/>
    </source>
</evidence>